<organism evidence="2">
    <name type="scientific">marine metagenome</name>
    <dbReference type="NCBI Taxonomy" id="408172"/>
    <lineage>
        <taxon>unclassified sequences</taxon>
        <taxon>metagenomes</taxon>
        <taxon>ecological metagenomes</taxon>
    </lineage>
</organism>
<keyword evidence="1" id="KW-0812">Transmembrane</keyword>
<name>A0A382V4N0_9ZZZZ</name>
<dbReference type="GO" id="GO:0008137">
    <property type="term" value="F:NADH dehydrogenase (ubiquinone) activity"/>
    <property type="evidence" value="ECO:0007669"/>
    <property type="project" value="InterPro"/>
</dbReference>
<dbReference type="GO" id="GO:0042773">
    <property type="term" value="P:ATP synthesis coupled electron transport"/>
    <property type="evidence" value="ECO:0007669"/>
    <property type="project" value="InterPro"/>
</dbReference>
<evidence type="ECO:0000256" key="1">
    <source>
        <dbReference type="SAM" id="Phobius"/>
    </source>
</evidence>
<dbReference type="PANTHER" id="PTHR43507:SF1">
    <property type="entry name" value="NADH-UBIQUINONE OXIDOREDUCTASE CHAIN 4"/>
    <property type="match status" value="1"/>
</dbReference>
<dbReference type="GO" id="GO:0048039">
    <property type="term" value="F:ubiquinone binding"/>
    <property type="evidence" value="ECO:0007669"/>
    <property type="project" value="TreeGrafter"/>
</dbReference>
<evidence type="ECO:0000313" key="2">
    <source>
        <dbReference type="EMBL" id="SVD40995.1"/>
    </source>
</evidence>
<reference evidence="2" key="1">
    <citation type="submission" date="2018-05" db="EMBL/GenBank/DDBJ databases">
        <authorList>
            <person name="Lanie J.A."/>
            <person name="Ng W.-L."/>
            <person name="Kazmierczak K.M."/>
            <person name="Andrzejewski T.M."/>
            <person name="Davidsen T.M."/>
            <person name="Wayne K.J."/>
            <person name="Tettelin H."/>
            <person name="Glass J.I."/>
            <person name="Rusch D."/>
            <person name="Podicherti R."/>
            <person name="Tsui H.-C.T."/>
            <person name="Winkler M.E."/>
        </authorList>
    </citation>
    <scope>NUCLEOTIDE SEQUENCE</scope>
</reference>
<feature type="transmembrane region" description="Helical" evidence="1">
    <location>
        <begin position="29"/>
        <end position="51"/>
    </location>
</feature>
<gene>
    <name evidence="2" type="ORF">METZ01_LOCUS393849</name>
</gene>
<dbReference type="GO" id="GO:0015990">
    <property type="term" value="P:electron transport coupled proton transport"/>
    <property type="evidence" value="ECO:0007669"/>
    <property type="project" value="TreeGrafter"/>
</dbReference>
<dbReference type="InterPro" id="IPR003918">
    <property type="entry name" value="NADH_UbQ_OxRdtase"/>
</dbReference>
<keyword evidence="1" id="KW-0472">Membrane</keyword>
<proteinExistence type="predicted"/>
<keyword evidence="1" id="KW-1133">Transmembrane helix</keyword>
<dbReference type="PANTHER" id="PTHR43507">
    <property type="entry name" value="NADH-UBIQUINONE OXIDOREDUCTASE CHAIN 4"/>
    <property type="match status" value="1"/>
</dbReference>
<accession>A0A382V4N0</accession>
<dbReference type="AlphaFoldDB" id="A0A382V4N0"/>
<evidence type="ECO:0008006" key="3">
    <source>
        <dbReference type="Google" id="ProtNLM"/>
    </source>
</evidence>
<sequence>MDWLLIIVLLPLLAAAVVGFMPGSQRRMIRGITLGASGLSLLCALIAFCTFKVGSGLQFETKVVWVESLRLHFHLAADGINIGIIL</sequence>
<feature type="non-terminal residue" evidence="2">
    <location>
        <position position="86"/>
    </location>
</feature>
<dbReference type="EMBL" id="UINC01148858">
    <property type="protein sequence ID" value="SVD40995.1"/>
    <property type="molecule type" value="Genomic_DNA"/>
</dbReference>
<protein>
    <recommendedName>
        <fullName evidence="3">NADH-Ubiquinone oxidoreductase (complex I) chain 5 N-terminal domain-containing protein</fullName>
    </recommendedName>
</protein>
<dbReference type="GO" id="GO:0003954">
    <property type="term" value="F:NADH dehydrogenase activity"/>
    <property type="evidence" value="ECO:0007669"/>
    <property type="project" value="TreeGrafter"/>
</dbReference>